<evidence type="ECO:0000313" key="1">
    <source>
        <dbReference type="EMBL" id="RDV16302.1"/>
    </source>
</evidence>
<organism evidence="1 2">
    <name type="scientific">Pontibacter diazotrophicus</name>
    <dbReference type="NCBI Taxonomy" id="1400979"/>
    <lineage>
        <taxon>Bacteria</taxon>
        <taxon>Pseudomonadati</taxon>
        <taxon>Bacteroidota</taxon>
        <taxon>Cytophagia</taxon>
        <taxon>Cytophagales</taxon>
        <taxon>Hymenobacteraceae</taxon>
        <taxon>Pontibacter</taxon>
    </lineage>
</organism>
<evidence type="ECO:0000313" key="2">
    <source>
        <dbReference type="Proteomes" id="UP000256708"/>
    </source>
</evidence>
<reference evidence="2" key="1">
    <citation type="submission" date="2018-08" db="EMBL/GenBank/DDBJ databases">
        <authorList>
            <person name="Liu Z.-W."/>
            <person name="Du Z.-J."/>
        </authorList>
    </citation>
    <scope>NUCLEOTIDE SEQUENCE [LARGE SCALE GENOMIC DNA]</scope>
    <source>
        <strain evidence="2">H4X</strain>
    </source>
</reference>
<dbReference type="Proteomes" id="UP000256708">
    <property type="component" value="Unassembled WGS sequence"/>
</dbReference>
<keyword evidence="2" id="KW-1185">Reference proteome</keyword>
<dbReference type="EMBL" id="QRGR01000004">
    <property type="protein sequence ID" value="RDV16302.1"/>
    <property type="molecule type" value="Genomic_DNA"/>
</dbReference>
<name>A0A3D8LHB5_9BACT</name>
<gene>
    <name evidence="1" type="ORF">DXT99_03585</name>
</gene>
<proteinExistence type="predicted"/>
<comment type="caution">
    <text evidence="1">The sequence shown here is derived from an EMBL/GenBank/DDBJ whole genome shotgun (WGS) entry which is preliminary data.</text>
</comment>
<accession>A0A3D8LHB5</accession>
<protein>
    <submittedName>
        <fullName evidence="1">Uncharacterized protein</fullName>
    </submittedName>
</protein>
<sequence>MFYVSYKALSESISSAVARKTAPFSLKTYVVWLYNSTSLCYEADLPAQISLETADNFIILIQILKVWL</sequence>
<dbReference type="AlphaFoldDB" id="A0A3D8LHB5"/>